<evidence type="ECO:0000313" key="2">
    <source>
        <dbReference type="Proteomes" id="UP000309170"/>
    </source>
</evidence>
<sequence length="80" mass="8561">MKKLIIPTFCFAVLSTVAFEEKISAAPLHAEQANIEDIMFVQVNSGSLNMRKTGAEGASIVAKLANGTQVTVYSESKGWA</sequence>
<accession>A0A9X8ZE52</accession>
<dbReference type="AlphaFoldDB" id="A0A9X8ZE52"/>
<organism evidence="1 2">
    <name type="scientific">Peribacillus simplex</name>
    <dbReference type="NCBI Taxonomy" id="1478"/>
    <lineage>
        <taxon>Bacteria</taxon>
        <taxon>Bacillati</taxon>
        <taxon>Bacillota</taxon>
        <taxon>Bacilli</taxon>
        <taxon>Bacillales</taxon>
        <taxon>Bacillaceae</taxon>
        <taxon>Peribacillus</taxon>
    </lineage>
</organism>
<feature type="non-terminal residue" evidence="1">
    <location>
        <position position="80"/>
    </location>
</feature>
<protein>
    <submittedName>
        <fullName evidence="1">SH3 domain-containing protein</fullName>
    </submittedName>
</protein>
<dbReference type="EMBL" id="SZNT01000435">
    <property type="protein sequence ID" value="TKH08008.1"/>
    <property type="molecule type" value="Genomic_DNA"/>
</dbReference>
<evidence type="ECO:0000313" key="1">
    <source>
        <dbReference type="EMBL" id="TKH08008.1"/>
    </source>
</evidence>
<dbReference type="Gene3D" id="2.30.30.40">
    <property type="entry name" value="SH3 Domains"/>
    <property type="match status" value="1"/>
</dbReference>
<dbReference type="Proteomes" id="UP000309170">
    <property type="component" value="Unassembled WGS sequence"/>
</dbReference>
<name>A0A9X8ZE52_9BACI</name>
<reference evidence="1 2" key="1">
    <citation type="journal article" date="2019" name="Environ. Microbiol.">
        <title>An active ?-lactamase is a part of an orchestrated cell wall stress resistance network of Bacillus subtilis and related rhizosphere species.</title>
        <authorList>
            <person name="Bucher T."/>
            <person name="Keren-Paz A."/>
            <person name="Hausser J."/>
            <person name="Olender T."/>
            <person name="Cytryn E."/>
            <person name="Kolodkin-Gal I."/>
        </authorList>
    </citation>
    <scope>NUCLEOTIDE SEQUENCE [LARGE SCALE GENOMIC DNA]</scope>
    <source>
        <strain evidence="1 2">I4</strain>
    </source>
</reference>
<gene>
    <name evidence="1" type="ORF">FC678_21575</name>
</gene>
<comment type="caution">
    <text evidence="1">The sequence shown here is derived from an EMBL/GenBank/DDBJ whole genome shotgun (WGS) entry which is preliminary data.</text>
</comment>
<proteinExistence type="predicted"/>